<name>A0A4Y2MT89_ARAVE</name>
<keyword evidence="2" id="KW-1185">Reference proteome</keyword>
<comment type="caution">
    <text evidence="1">The sequence shown here is derived from an EMBL/GenBank/DDBJ whole genome shotgun (WGS) entry which is preliminary data.</text>
</comment>
<organism evidence="1 2">
    <name type="scientific">Araneus ventricosus</name>
    <name type="common">Orbweaver spider</name>
    <name type="synonym">Epeira ventricosa</name>
    <dbReference type="NCBI Taxonomy" id="182803"/>
    <lineage>
        <taxon>Eukaryota</taxon>
        <taxon>Metazoa</taxon>
        <taxon>Ecdysozoa</taxon>
        <taxon>Arthropoda</taxon>
        <taxon>Chelicerata</taxon>
        <taxon>Arachnida</taxon>
        <taxon>Araneae</taxon>
        <taxon>Araneomorphae</taxon>
        <taxon>Entelegynae</taxon>
        <taxon>Araneoidea</taxon>
        <taxon>Araneidae</taxon>
        <taxon>Araneus</taxon>
    </lineage>
</organism>
<sequence length="102" mass="11906">MDIKIFYAKASLFEPSESSCEDSSFQELLISGLFDFWDLNYVLLTQKAEKPDSFDDAVERLVQMKYEHPEMYDTVLKFLGTHQHPDDFTTVMKKLTKVNSNK</sequence>
<reference evidence="1 2" key="1">
    <citation type="journal article" date="2019" name="Sci. Rep.">
        <title>Orb-weaving spider Araneus ventricosus genome elucidates the spidroin gene catalogue.</title>
        <authorList>
            <person name="Kono N."/>
            <person name="Nakamura H."/>
            <person name="Ohtoshi R."/>
            <person name="Moran D.A.P."/>
            <person name="Shinohara A."/>
            <person name="Yoshida Y."/>
            <person name="Fujiwara M."/>
            <person name="Mori M."/>
            <person name="Tomita M."/>
            <person name="Arakawa K."/>
        </authorList>
    </citation>
    <scope>NUCLEOTIDE SEQUENCE [LARGE SCALE GENOMIC DNA]</scope>
</reference>
<proteinExistence type="predicted"/>
<protein>
    <submittedName>
        <fullName evidence="1">Uncharacterized protein</fullName>
    </submittedName>
</protein>
<evidence type="ECO:0000313" key="2">
    <source>
        <dbReference type="Proteomes" id="UP000499080"/>
    </source>
</evidence>
<dbReference type="EMBL" id="BGPR01007896">
    <property type="protein sequence ID" value="GBN30325.1"/>
    <property type="molecule type" value="Genomic_DNA"/>
</dbReference>
<gene>
    <name evidence="1" type="ORF">AVEN_260939_1</name>
</gene>
<accession>A0A4Y2MT89</accession>
<evidence type="ECO:0000313" key="1">
    <source>
        <dbReference type="EMBL" id="GBN30325.1"/>
    </source>
</evidence>
<dbReference type="AlphaFoldDB" id="A0A4Y2MT89"/>
<dbReference type="Proteomes" id="UP000499080">
    <property type="component" value="Unassembled WGS sequence"/>
</dbReference>